<reference evidence="8" key="17">
    <citation type="submission" date="2020-12" db="EMBL/GenBank/DDBJ databases">
        <title>Enhanced detection system for hospital associated transmission using whole genome sequencing surveillance.</title>
        <authorList>
            <person name="Harrison L.H."/>
            <person name="Van Tyne D."/>
            <person name="Marsh J.W."/>
            <person name="Griffith M.P."/>
            <person name="Snyder D.J."/>
            <person name="Cooper V.S."/>
            <person name="Mustapha M."/>
        </authorList>
    </citation>
    <scope>NUCLEOTIDE SEQUENCE</scope>
    <source>
        <strain evidence="8">PSB00042</strain>
    </source>
</reference>
<dbReference type="PATRIC" id="fig|303.175.peg.57"/>
<dbReference type="GeneID" id="97165519"/>
<reference evidence="22" key="8">
    <citation type="submission" date="2019-04" db="EMBL/GenBank/DDBJ databases">
        <title>Genome sequence of Pseudomonas putida 1290, an auxin catabolizing strain.</title>
        <authorList>
            <person name="Laird T.S."/>
            <person name="Leveau J.H.J."/>
        </authorList>
    </citation>
    <scope>NUCLEOTIDE SEQUENCE [LARGE SCALE GENOMIC DNA]</scope>
    <source>
        <strain evidence="22">1290</strain>
    </source>
</reference>
<dbReference type="EMBL" id="JAEHTE010000005">
    <property type="protein sequence ID" value="MBI6883827.1"/>
    <property type="molecule type" value="Genomic_DNA"/>
</dbReference>
<reference evidence="7" key="16">
    <citation type="submission" date="2020-10" db="EMBL/GenBank/DDBJ databases">
        <title>Genome sequences of Pseudomonas isolates.</title>
        <authorList>
            <person name="Wessels L."/>
            <person name="Reich F."/>
            <person name="Hammerl J."/>
        </authorList>
    </citation>
    <scope>NUCLEOTIDE SEQUENCE</scope>
    <source>
        <strain evidence="7">20-MO00640-0</strain>
    </source>
</reference>
<reference evidence="4 23" key="11">
    <citation type="submission" date="2019-12" db="EMBL/GenBank/DDBJ databases">
        <authorList>
            <person name="Woiski C."/>
        </authorList>
    </citation>
    <scope>NUCLEOTIDE SEQUENCE [LARGE SCALE GENOMIC DNA]</scope>
    <source>
        <strain evidence="4 23">BOE100</strain>
    </source>
</reference>
<reference evidence="3 24" key="10">
    <citation type="submission" date="2019-12" db="EMBL/GenBank/DDBJ databases">
        <title>complete genome sequences of Pseudomonas putida str. WP8-W18-CRE-01 isolated from wastewater treatment plant effluent.</title>
        <authorList>
            <person name="Sekizuka T."/>
            <person name="Itokawa K."/>
            <person name="Yatsu K."/>
            <person name="Inamine Y."/>
            <person name="Kuroda M."/>
        </authorList>
    </citation>
    <scope>NUCLEOTIDE SEQUENCE [LARGE SCALE GENOMIC DNA]</scope>
    <source>
        <strain evidence="3 24">WP8-W18-CRE-01</strain>
    </source>
</reference>
<dbReference type="Proteomes" id="UP000639504">
    <property type="component" value="Unassembled WGS sequence"/>
</dbReference>
<evidence type="ECO:0000313" key="26">
    <source>
        <dbReference type="Proteomes" id="UP000542695"/>
    </source>
</evidence>
<dbReference type="EMBL" id="RJAI01000099">
    <property type="protein sequence ID" value="RNF78208.1"/>
    <property type="molecule type" value="Genomic_DNA"/>
</dbReference>
<dbReference type="EMBL" id="CP061723">
    <property type="protein sequence ID" value="QOC98195.1"/>
    <property type="molecule type" value="Genomic_DNA"/>
</dbReference>
<dbReference type="RefSeq" id="WP_010951442.1">
    <property type="nucleotide sequence ID" value="NZ_AP022055.1"/>
</dbReference>
<dbReference type="EMBL" id="MINH01000021">
    <property type="protein sequence ID" value="POG04862.1"/>
    <property type="molecule type" value="Genomic_DNA"/>
</dbReference>
<dbReference type="Proteomes" id="UP000076857">
    <property type="component" value="Chromosome"/>
</dbReference>
<evidence type="ECO:0000313" key="17">
    <source>
        <dbReference type="Proteomes" id="UP000050437"/>
    </source>
</evidence>
<dbReference type="Proteomes" id="UP000050437">
    <property type="component" value="Unassembled WGS sequence"/>
</dbReference>
<evidence type="ECO:0000313" key="19">
    <source>
        <dbReference type="Proteomes" id="UP000196082"/>
    </source>
</evidence>
<name>A0A0P7CFE9_PSEPU</name>
<protein>
    <submittedName>
        <fullName evidence="5">Uncharacterized protein</fullName>
    </submittedName>
</protein>
<reference evidence="9" key="18">
    <citation type="submission" date="2023-03" db="EMBL/GenBank/DDBJ databases">
        <title>Draft assemblies of triclosan tolerant bacteria isolated from returned activated sludge.</title>
        <authorList>
            <person name="Van Hamelsveld S."/>
        </authorList>
    </citation>
    <scope>NUCLEOTIDE SEQUENCE</scope>
    <source>
        <strain evidence="9">GW210012_S60</strain>
    </source>
</reference>
<evidence type="ECO:0000313" key="24">
    <source>
        <dbReference type="Proteomes" id="UP000515680"/>
    </source>
</evidence>
<reference evidence="11 19" key="5">
    <citation type="submission" date="2017-05" db="EMBL/GenBank/DDBJ databases">
        <title>Whole genome sequence of Pseudomonas putida isolate 1312 commercialized as a biostimulant.</title>
        <authorList>
            <person name="Crovadore J."/>
            <person name="Blanc P."/>
            <person name="Chablais R."/>
            <person name="Cochard B."/>
            <person name="Grizard D."/>
            <person name="Lefort F."/>
        </authorList>
    </citation>
    <scope>NUCLEOTIDE SEQUENCE [LARGE SCALE GENOMIC DNA]</scope>
    <source>
        <strain evidence="11 19">1312</strain>
    </source>
</reference>
<evidence type="ECO:0000313" key="20">
    <source>
        <dbReference type="Proteomes" id="UP000237230"/>
    </source>
</evidence>
<accession>A0A0P7CFE9</accession>
<dbReference type="Proteomes" id="UP000553948">
    <property type="component" value="Unassembled WGS sequence"/>
</dbReference>
<evidence type="ECO:0000313" key="14">
    <source>
        <dbReference type="EMBL" id="QJQ07914.1"/>
    </source>
</evidence>
<dbReference type="EMBL" id="JACGDG010000025">
    <property type="protein sequence ID" value="MBA6118753.1"/>
    <property type="molecule type" value="Genomic_DNA"/>
</dbReference>
<evidence type="ECO:0000313" key="16">
    <source>
        <dbReference type="EMBL" id="RNF78208.1"/>
    </source>
</evidence>
<reference evidence="14 18" key="12">
    <citation type="submission" date="2020-04" db="EMBL/GenBank/DDBJ databases">
        <title>Complete genome sequence of Pseudomonas putida strain JQ581.</title>
        <authorList>
            <person name="Mu Y."/>
        </authorList>
    </citation>
    <scope>NUCLEOTIDE SEQUENCE [LARGE SCALE GENOMIC DNA]</scope>
    <source>
        <strain evidence="14 18">JQ581</strain>
    </source>
</reference>
<evidence type="ECO:0000313" key="4">
    <source>
        <dbReference type="EMBL" id="KAF0252995.1"/>
    </source>
</evidence>
<evidence type="ECO:0000313" key="2">
    <source>
        <dbReference type="EMBL" id="ANY85658.1"/>
    </source>
</evidence>
<dbReference type="Proteomes" id="UP000637061">
    <property type="component" value="Unassembled WGS sequence"/>
</dbReference>
<dbReference type="Proteomes" id="UP000237230">
    <property type="component" value="Unassembled WGS sequence"/>
</dbReference>
<reference evidence="10 26" key="13">
    <citation type="submission" date="2020-04" db="EMBL/GenBank/DDBJ databases">
        <title>Molecular characterization of pseudomonads from Agaricus bisporus reveal novel blotch 2 pathogens in Western Europe.</title>
        <authorList>
            <person name="Taparia T."/>
            <person name="Krijger M."/>
            <person name="Haynes E."/>
            <person name="Elpinstone J.G."/>
            <person name="Noble R."/>
            <person name="Van Der Wolf J."/>
        </authorList>
    </citation>
    <scope>NUCLEOTIDE SEQUENCE [LARGE SCALE GENOMIC DNA]</scope>
    <source>
        <strain evidence="10 26">P7765</strain>
    </source>
</reference>
<evidence type="ECO:0000256" key="1">
    <source>
        <dbReference type="SAM" id="Phobius"/>
    </source>
</evidence>
<feature type="transmembrane region" description="Helical" evidence="1">
    <location>
        <begin position="124"/>
        <end position="144"/>
    </location>
</feature>
<dbReference type="Proteomes" id="UP000196082">
    <property type="component" value="Unassembled WGS sequence"/>
</dbReference>
<dbReference type="AlphaFoldDB" id="A0A0P7CFE9"/>
<evidence type="ECO:0000313" key="27">
    <source>
        <dbReference type="Proteomes" id="UP000553948"/>
    </source>
</evidence>
<evidence type="ECO:0000313" key="7">
    <source>
        <dbReference type="EMBL" id="MBF8736647.1"/>
    </source>
</evidence>
<dbReference type="Proteomes" id="UP000298551">
    <property type="component" value="Chromosome"/>
</dbReference>
<evidence type="ECO:0000313" key="6">
    <source>
        <dbReference type="EMBL" id="MBA6118753.1"/>
    </source>
</evidence>
<evidence type="ECO:0000313" key="9">
    <source>
        <dbReference type="EMBL" id="MDF3874481.1"/>
    </source>
</evidence>
<dbReference type="EMBL" id="AP022227">
    <property type="protein sequence ID" value="BBT37701.1"/>
    <property type="molecule type" value="Genomic_DNA"/>
</dbReference>
<dbReference type="EMBL" id="LKKS01000057">
    <property type="protein sequence ID" value="KPM66194.1"/>
    <property type="molecule type" value="Genomic_DNA"/>
</dbReference>
<keyword evidence="1" id="KW-0812">Transmembrane</keyword>
<dbReference type="EMBL" id="CP016634">
    <property type="protein sequence ID" value="ANY85658.1"/>
    <property type="molecule type" value="Genomic_DNA"/>
</dbReference>
<evidence type="ECO:0000313" key="15">
    <source>
        <dbReference type="EMBL" id="QOC98195.1"/>
    </source>
</evidence>
<evidence type="ECO:0000313" key="12">
    <source>
        <dbReference type="EMBL" id="POG04862.1"/>
    </source>
</evidence>
<dbReference type="EMBL" id="JARJLO010000426">
    <property type="protein sequence ID" value="MDF3874481.1"/>
    <property type="molecule type" value="Genomic_DNA"/>
</dbReference>
<dbReference type="EMBL" id="CP050951">
    <property type="protein sequence ID" value="QJQ07914.1"/>
    <property type="molecule type" value="Genomic_DNA"/>
</dbReference>
<dbReference type="EMBL" id="JADLKB010000014">
    <property type="protein sequence ID" value="MBF8736647.1"/>
    <property type="molecule type" value="Genomic_DNA"/>
</dbReference>
<gene>
    <name evidence="14" type="ORF">A3L25_000220</name>
    <name evidence="11" type="ORF">B8W72_14595</name>
    <name evidence="12" type="ORF">BGP84_18355</name>
    <name evidence="13" type="ORF">E6B08_00255</name>
    <name evidence="16" type="ORF">EFK07_29065</name>
    <name evidence="4" type="ORF">GN299_20680</name>
    <name evidence="6" type="ORF">H4C47_23845</name>
    <name evidence="5" type="ORF">HB13667_09900</name>
    <name evidence="10" type="ORF">HX798_27405</name>
    <name evidence="15" type="ORF">ID616_00240</name>
    <name evidence="2" type="ORF">IEC33019_0044</name>
    <name evidence="7" type="ORF">IR015_14665</name>
    <name evidence="8" type="ORF">JEU22_07880</name>
    <name evidence="9" type="ORF">P3W50_29050</name>
    <name evidence="3" type="ORF">WP8W18C01_00420</name>
</gene>
<reference evidence="12 20" key="6">
    <citation type="submission" date="2018-03" db="EMBL/GenBank/DDBJ databases">
        <title>Draft genome of Pseudomonas putida strain KH-21-114.</title>
        <authorList>
            <person name="Yoshizawa S."/>
            <person name="Khan N.H."/>
            <person name="Nishimura M."/>
            <person name="Chiura H.X."/>
            <person name="Ogura Y."/>
            <person name="Hayashi T."/>
            <person name="Kogure K."/>
        </authorList>
    </citation>
    <scope>NUCLEOTIDE SEQUENCE [LARGE SCALE GENOMIC DNA]</scope>
    <source>
        <strain evidence="12 20">KH-21-114</strain>
    </source>
</reference>
<evidence type="ECO:0000313" key="18">
    <source>
        <dbReference type="Proteomes" id="UP000076857"/>
    </source>
</evidence>
<evidence type="ECO:0000313" key="5">
    <source>
        <dbReference type="EMBL" id="KPM66194.1"/>
    </source>
</evidence>
<dbReference type="Proteomes" id="UP001217741">
    <property type="component" value="Unassembled WGS sequence"/>
</dbReference>
<sequence length="195" mass="21490">MNDIEPWAVAIGDFRRCTEKLTVQLDELTSQTRTSSAVLERSNELVEQVDAVGRQIQEEVRKAEKAWSNAEEVALRAAASAYSAACRGVDTAIQPLISELTAATKAADASIQELKRAPVLAKRYVMVVATAFFILALICVYSTMRLIDAAGSVSAQEKVNAQYFSHLWKNANPDEQKIIKSVILRSPMDPVVLRH</sequence>
<evidence type="ECO:0000313" key="3">
    <source>
        <dbReference type="EMBL" id="BBT37701.1"/>
    </source>
</evidence>
<evidence type="ECO:0000313" key="25">
    <source>
        <dbReference type="Proteomes" id="UP000516786"/>
    </source>
</evidence>
<reference evidence="16 21" key="7">
    <citation type="submission" date="2018-10" db="EMBL/GenBank/DDBJ databases">
        <title>An outbreak of IMP-63 producing strain in France.</title>
        <authorList>
            <person name="Bour M."/>
            <person name="Liapis E."/>
            <person name="Plesiat P."/>
        </authorList>
    </citation>
    <scope>NUCLEOTIDE SEQUENCE [LARGE SCALE GENOMIC DNA]</scope>
    <source>
        <strain evidence="16 21">12917</strain>
    </source>
</reference>
<reference evidence="6 27" key="14">
    <citation type="submission" date="2020-07" db="EMBL/GenBank/DDBJ databases">
        <title>Diversity of carbapenemase encoding genes among Pseudomonas putida group clinical isolates in a tertiary Brazilian hospital.</title>
        <authorList>
            <person name="Alberto-Lei F."/>
            <person name="Nodari C.S."/>
            <person name="Streling A.P."/>
            <person name="Paulino J.T."/>
            <person name="Bessa-Neto F.O."/>
            <person name="Cayo R."/>
            <person name="Gales A.C."/>
        </authorList>
    </citation>
    <scope>NUCLEOTIDE SEQUENCE [LARGE SCALE GENOMIC DNA]</scope>
    <source>
        <strain evidence="6 27">12464</strain>
    </source>
</reference>
<keyword evidence="1" id="KW-0472">Membrane</keyword>
<reference evidence="12 20" key="4">
    <citation type="submission" date="2016-08" db="EMBL/GenBank/DDBJ databases">
        <authorList>
            <person name="Seilhamer J.J."/>
        </authorList>
    </citation>
    <scope>NUCLEOTIDE SEQUENCE [LARGE SCALE GENOMIC DNA]</scope>
    <source>
        <strain evidence="12 20">KH-21-114</strain>
    </source>
</reference>
<dbReference type="Proteomes" id="UP000278162">
    <property type="component" value="Unassembled WGS sequence"/>
</dbReference>
<evidence type="ECO:0000313" key="23">
    <source>
        <dbReference type="Proteomes" id="UP000442695"/>
    </source>
</evidence>
<dbReference type="EMBL" id="CP039371">
    <property type="protein sequence ID" value="QCI09956.1"/>
    <property type="molecule type" value="Genomic_DNA"/>
</dbReference>
<evidence type="ECO:0000313" key="21">
    <source>
        <dbReference type="Proteomes" id="UP000278162"/>
    </source>
</evidence>
<dbReference type="OrthoDB" id="6854841at2"/>
<evidence type="ECO:0000313" key="11">
    <source>
        <dbReference type="EMBL" id="OUM32302.1"/>
    </source>
</evidence>
<reference evidence="2" key="3">
    <citation type="submission" date="2016-07" db="EMBL/GenBank/DDBJ databases">
        <title>New class B carbapenemase carried by novel plasmid in Pseudomonas putida enviromental strain in eastern Amazonia.</title>
        <authorList>
            <person name="Souza C.O."/>
            <person name="Lima K.V."/>
            <person name="Brasiliense D.M."/>
            <person name="Perez-Chaparro P.J."/>
            <person name="Mamizuka E.M."/>
            <person name="Lima M.O."/>
            <person name="Lima L.N."/>
            <person name="McCulloch J.A."/>
        </authorList>
    </citation>
    <scope>NUCLEOTIDE SEQUENCE [LARGE SCALE GENOMIC DNA]</scope>
    <source>
        <strain evidence="2">IEC33019</strain>
    </source>
</reference>
<evidence type="ECO:0000313" key="13">
    <source>
        <dbReference type="EMBL" id="QCI09956.1"/>
    </source>
</evidence>
<dbReference type="Proteomes" id="UP000515680">
    <property type="component" value="Chromosome"/>
</dbReference>
<evidence type="ECO:0000313" key="22">
    <source>
        <dbReference type="Proteomes" id="UP000298551"/>
    </source>
</evidence>
<dbReference type="Proteomes" id="UP000442695">
    <property type="component" value="Unassembled WGS sequence"/>
</dbReference>
<dbReference type="EMBL" id="WOWR01000032">
    <property type="protein sequence ID" value="KAF0252995.1"/>
    <property type="molecule type" value="Genomic_DNA"/>
</dbReference>
<dbReference type="EMBL" id="NFSB01000076">
    <property type="protein sequence ID" value="OUM32302.1"/>
    <property type="molecule type" value="Genomic_DNA"/>
</dbReference>
<dbReference type="Proteomes" id="UP000516786">
    <property type="component" value="Chromosome"/>
</dbReference>
<evidence type="ECO:0000313" key="10">
    <source>
        <dbReference type="EMBL" id="NWC83984.1"/>
    </source>
</evidence>
<reference evidence="13" key="9">
    <citation type="submission" date="2019-04" db="EMBL/GenBank/DDBJ databases">
        <title>Genome Sequence of Pseudomonas putida 1290, an Auxin Catabolizing Strain.</title>
        <authorList>
            <person name="Laird T.S."/>
            <person name="Leveau J.H.J."/>
        </authorList>
    </citation>
    <scope>NUCLEOTIDE SEQUENCE [LARGE SCALE GENOMIC DNA]</scope>
    <source>
        <strain evidence="13">1290</strain>
    </source>
</reference>
<proteinExistence type="predicted"/>
<reference evidence="15 25" key="15">
    <citation type="submission" date="2020-09" db="EMBL/GenBank/DDBJ databases">
        <title>Co-existence of a novel multidrug-resistance efflux pump with carbapenem resistance gene blaVIM-2 in one megaplasmid in Pseudomonas putida.</title>
        <authorList>
            <person name="Peng K."/>
            <person name="Li R."/>
        </authorList>
    </citation>
    <scope>NUCLEOTIDE SEQUENCE [LARGE SCALE GENOMIC DNA]</scope>
    <source>
        <strain evidence="15 25">ZXPA-20</strain>
    </source>
</reference>
<evidence type="ECO:0000313" key="8">
    <source>
        <dbReference type="EMBL" id="MBI6883827.1"/>
    </source>
</evidence>
<dbReference type="Proteomes" id="UP000542695">
    <property type="component" value="Unassembled WGS sequence"/>
</dbReference>
<organism evidence="5 17">
    <name type="scientific">Pseudomonas putida</name>
    <name type="common">Arthrobacter siderocapsulatus</name>
    <dbReference type="NCBI Taxonomy" id="303"/>
    <lineage>
        <taxon>Bacteria</taxon>
        <taxon>Pseudomonadati</taxon>
        <taxon>Pseudomonadota</taxon>
        <taxon>Gammaproteobacteria</taxon>
        <taxon>Pseudomonadales</taxon>
        <taxon>Pseudomonadaceae</taxon>
        <taxon>Pseudomonas</taxon>
    </lineage>
</organism>
<reference evidence="14 18" key="2">
    <citation type="submission" date="2016-04" db="EMBL/GenBank/DDBJ databases">
        <authorList>
            <person name="Qiu J."/>
        </authorList>
    </citation>
    <scope>NUCLEOTIDE SEQUENCE [LARGE SCALE GENOMIC DNA]</scope>
    <source>
        <strain evidence="14 18">JQ581</strain>
    </source>
</reference>
<reference evidence="5 17" key="1">
    <citation type="submission" date="2015-10" db="EMBL/GenBank/DDBJ databases">
        <title>Pseudomonas putida clinical strains.</title>
        <authorList>
            <person name="Molina L."/>
            <person name="Udaondo Z."/>
        </authorList>
    </citation>
    <scope>NUCLEOTIDE SEQUENCE [LARGE SCALE GENOMIC DNA]</scope>
    <source>
        <strain evidence="5 17">HB13667</strain>
    </source>
</reference>
<keyword evidence="1" id="KW-1133">Transmembrane helix</keyword>
<dbReference type="EMBL" id="JACARV010000114">
    <property type="protein sequence ID" value="NWC83984.1"/>
    <property type="molecule type" value="Genomic_DNA"/>
</dbReference>